<evidence type="ECO:0000313" key="8">
    <source>
        <dbReference type="Proteomes" id="UP001187346"/>
    </source>
</evidence>
<gene>
    <name evidence="4" type="primary">proC</name>
    <name evidence="7" type="ORF">R5A26_25885</name>
</gene>
<keyword evidence="4" id="KW-0028">Amino-acid biosynthesis</keyword>
<name>A0ABU4FFK2_9ACTN</name>
<keyword evidence="4" id="KW-0641">Proline biosynthesis</keyword>
<comment type="subcellular location">
    <subcellularLocation>
        <location evidence="4">Cytoplasm</location>
    </subcellularLocation>
</comment>
<dbReference type="Gene3D" id="1.10.3730.10">
    <property type="entry name" value="ProC C-terminal domain-like"/>
    <property type="match status" value="1"/>
</dbReference>
<evidence type="ECO:0000256" key="2">
    <source>
        <dbReference type="ARBA" id="ARBA00022857"/>
    </source>
</evidence>
<dbReference type="Pfam" id="PF14748">
    <property type="entry name" value="P5CR_dimer"/>
    <property type="match status" value="1"/>
</dbReference>
<evidence type="ECO:0000313" key="7">
    <source>
        <dbReference type="EMBL" id="MDV7219373.1"/>
    </source>
</evidence>
<protein>
    <recommendedName>
        <fullName evidence="4">Pyrroline-5-carboxylate reductase</fullName>
        <shortName evidence="4">P5C reductase</shortName>
        <shortName evidence="4">P5CR</shortName>
        <ecNumber evidence="4">1.5.1.2</ecNumber>
    </recommendedName>
    <alternativeName>
        <fullName evidence="4">PCA reductase</fullName>
    </alternativeName>
</protein>
<dbReference type="Proteomes" id="UP001187346">
    <property type="component" value="Unassembled WGS sequence"/>
</dbReference>
<dbReference type="PIRSF" id="PIRSF000193">
    <property type="entry name" value="Pyrrol-5-carb_rd"/>
    <property type="match status" value="1"/>
</dbReference>
<dbReference type="InterPro" id="IPR000304">
    <property type="entry name" value="Pyrroline-COOH_reductase"/>
</dbReference>
<feature type="domain" description="Pyrroline-5-carboxylate reductase dimerisation" evidence="6">
    <location>
        <begin position="161"/>
        <end position="259"/>
    </location>
</feature>
<feature type="domain" description="Pyrroline-5-carboxylate reductase catalytic N-terminal" evidence="5">
    <location>
        <begin position="5"/>
        <end position="97"/>
    </location>
</feature>
<reference evidence="7 8" key="1">
    <citation type="submission" date="2023-10" db="EMBL/GenBank/DDBJ databases">
        <title>Characterization of rhizosphere-enriched actinobacteria from wheat plants lab-grown on chernevaya soil.</title>
        <authorList>
            <person name="Tikhonova E.N."/>
            <person name="Konopkin A."/>
            <person name="Kravchenko I.K."/>
        </authorList>
    </citation>
    <scope>NUCLEOTIDE SEQUENCE [LARGE SCALE GENOMIC DNA]</scope>
    <source>
        <strain evidence="7 8">RR29</strain>
    </source>
</reference>
<comment type="function">
    <text evidence="4">Catalyzes the reduction of 1-pyrroline-5-carboxylate (PCA) to L-proline.</text>
</comment>
<comment type="catalytic activity">
    <reaction evidence="4">
        <text>L-proline + NAD(+) = (S)-1-pyrroline-5-carboxylate + NADH + 2 H(+)</text>
        <dbReference type="Rhea" id="RHEA:14105"/>
        <dbReference type="ChEBI" id="CHEBI:15378"/>
        <dbReference type="ChEBI" id="CHEBI:17388"/>
        <dbReference type="ChEBI" id="CHEBI:57540"/>
        <dbReference type="ChEBI" id="CHEBI:57945"/>
        <dbReference type="ChEBI" id="CHEBI:60039"/>
        <dbReference type="EC" id="1.5.1.2"/>
    </reaction>
</comment>
<comment type="catalytic activity">
    <reaction evidence="4">
        <text>L-proline + NADP(+) = (S)-1-pyrroline-5-carboxylate + NADPH + 2 H(+)</text>
        <dbReference type="Rhea" id="RHEA:14109"/>
        <dbReference type="ChEBI" id="CHEBI:15378"/>
        <dbReference type="ChEBI" id="CHEBI:17388"/>
        <dbReference type="ChEBI" id="CHEBI:57783"/>
        <dbReference type="ChEBI" id="CHEBI:58349"/>
        <dbReference type="ChEBI" id="CHEBI:60039"/>
        <dbReference type="EC" id="1.5.1.2"/>
    </reaction>
</comment>
<dbReference type="PANTHER" id="PTHR11645:SF0">
    <property type="entry name" value="PYRROLINE-5-CARBOXYLATE REDUCTASE 3"/>
    <property type="match status" value="1"/>
</dbReference>
<keyword evidence="3 4" id="KW-0560">Oxidoreductase</keyword>
<accession>A0ABU4FFK2</accession>
<comment type="similarity">
    <text evidence="1 4">Belongs to the pyrroline-5-carboxylate reductase family.</text>
</comment>
<dbReference type="InterPro" id="IPR029036">
    <property type="entry name" value="P5CR_dimer"/>
</dbReference>
<dbReference type="Pfam" id="PF03807">
    <property type="entry name" value="F420_oxidored"/>
    <property type="match status" value="1"/>
</dbReference>
<dbReference type="HAMAP" id="MF_01925">
    <property type="entry name" value="P5C_reductase"/>
    <property type="match status" value="1"/>
</dbReference>
<evidence type="ECO:0000259" key="6">
    <source>
        <dbReference type="Pfam" id="PF14748"/>
    </source>
</evidence>
<evidence type="ECO:0000256" key="1">
    <source>
        <dbReference type="ARBA" id="ARBA00005525"/>
    </source>
</evidence>
<dbReference type="InterPro" id="IPR028939">
    <property type="entry name" value="P5C_Rdtase_cat_N"/>
</dbReference>
<keyword evidence="8" id="KW-1185">Reference proteome</keyword>
<evidence type="ECO:0000259" key="5">
    <source>
        <dbReference type="Pfam" id="PF03807"/>
    </source>
</evidence>
<evidence type="ECO:0000256" key="4">
    <source>
        <dbReference type="HAMAP-Rule" id="MF_01925"/>
    </source>
</evidence>
<evidence type="ECO:0000256" key="3">
    <source>
        <dbReference type="ARBA" id="ARBA00023002"/>
    </source>
</evidence>
<keyword evidence="4" id="KW-0963">Cytoplasm</keyword>
<dbReference type="InterPro" id="IPR008927">
    <property type="entry name" value="6-PGluconate_DH-like_C_sf"/>
</dbReference>
<comment type="caution">
    <text evidence="7">The sequence shown here is derived from an EMBL/GenBank/DDBJ whole genome shotgun (WGS) entry which is preliminary data.</text>
</comment>
<dbReference type="SUPFAM" id="SSF48179">
    <property type="entry name" value="6-phosphogluconate dehydrogenase C-terminal domain-like"/>
    <property type="match status" value="1"/>
</dbReference>
<keyword evidence="2 4" id="KW-0521">NADP</keyword>
<comment type="pathway">
    <text evidence="4">Amino-acid biosynthesis; L-proline biosynthesis; L-proline from L-glutamate 5-semialdehyde: step 1/1.</text>
</comment>
<dbReference type="EC" id="1.5.1.2" evidence="4"/>
<dbReference type="InterPro" id="IPR036291">
    <property type="entry name" value="NAD(P)-bd_dom_sf"/>
</dbReference>
<proteinExistence type="inferred from homology"/>
<dbReference type="PANTHER" id="PTHR11645">
    <property type="entry name" value="PYRROLINE-5-CARBOXYLATE REDUCTASE"/>
    <property type="match status" value="1"/>
</dbReference>
<dbReference type="Gene3D" id="3.40.50.720">
    <property type="entry name" value="NAD(P)-binding Rossmann-like Domain"/>
    <property type="match status" value="1"/>
</dbReference>
<sequence length="276" mass="27026">MSEDIVFIGCGRITRALVQGLVAAGRPPHTLRGVSRTGAGARVLGAEFGMRVVARAEDAISGAGVVMLAVHPHEAVSALKDIAGAVSTDQLVVSLVASCHTDAVAEALPGPAVVRAVPNVAVAVRTGVTVLSAGPGAGSDELALAEAVFSAVGQVATVPEGMLETVSALSGAGPALTAYFVKALSAAGVAQGLPIATAEVLAAQAIRSTAALLAEEGTTPDDVIDAVASPGGMTEAALFALGERGVPGAVGHALDAAVRLSFGRRITAAAHPVGGS</sequence>
<organism evidence="7 8">
    <name type="scientific">Streptomyces prunicolor</name>
    <dbReference type="NCBI Taxonomy" id="67348"/>
    <lineage>
        <taxon>Bacteria</taxon>
        <taxon>Bacillati</taxon>
        <taxon>Actinomycetota</taxon>
        <taxon>Actinomycetes</taxon>
        <taxon>Kitasatosporales</taxon>
        <taxon>Streptomycetaceae</taxon>
        <taxon>Streptomyces</taxon>
    </lineage>
</organism>
<dbReference type="RefSeq" id="WP_266880464.1">
    <property type="nucleotide sequence ID" value="NZ_JAPEMW010000003.1"/>
</dbReference>
<dbReference type="EMBL" id="JAWMAJ010000092">
    <property type="protein sequence ID" value="MDV7219373.1"/>
    <property type="molecule type" value="Genomic_DNA"/>
</dbReference>
<dbReference type="SUPFAM" id="SSF51735">
    <property type="entry name" value="NAD(P)-binding Rossmann-fold domains"/>
    <property type="match status" value="1"/>
</dbReference>